<proteinExistence type="predicted"/>
<feature type="compositionally biased region" description="Basic and acidic residues" evidence="2">
    <location>
        <begin position="284"/>
        <end position="297"/>
    </location>
</feature>
<dbReference type="InterPro" id="IPR001878">
    <property type="entry name" value="Znf_CCHC"/>
</dbReference>
<dbReference type="InterPro" id="IPR026523">
    <property type="entry name" value="PNMA"/>
</dbReference>
<reference evidence="4" key="1">
    <citation type="journal article" date="2010" name="Science">
        <title>The genome of the Western clawed frog Xenopus tropicalis.</title>
        <authorList>
            <person name="Hellsten U."/>
            <person name="Harland R.M."/>
            <person name="Gilchrist M.J."/>
            <person name="Hendrix D."/>
            <person name="Jurka J."/>
            <person name="Kapitonov V."/>
            <person name="Ovcharenko I."/>
            <person name="Putnam N.H."/>
            <person name="Shu S."/>
            <person name="Taher L."/>
            <person name="Blitz I.L."/>
            <person name="Blumberg B."/>
            <person name="Dichmann D.S."/>
            <person name="Dubchak I."/>
            <person name="Amaya E."/>
            <person name="Detter J.C."/>
            <person name="Fletcher R."/>
            <person name="Gerhard D.S."/>
            <person name="Goodstein D."/>
            <person name="Graves T."/>
            <person name="Grigoriev I.V."/>
            <person name="Grimwood J."/>
            <person name="Kawashima T."/>
            <person name="Lindquist E."/>
            <person name="Lucas S.M."/>
            <person name="Mead P.E."/>
            <person name="Mitros T."/>
            <person name="Ogino H."/>
            <person name="Ohta Y."/>
            <person name="Poliakov A.V."/>
            <person name="Pollet N."/>
            <person name="Robert J."/>
            <person name="Salamov A."/>
            <person name="Sater A.K."/>
            <person name="Schmutz J."/>
            <person name="Terry A."/>
            <person name="Vize P.D."/>
            <person name="Warren W.C."/>
            <person name="Wells D."/>
            <person name="Wills A."/>
            <person name="Wilson R.K."/>
            <person name="Zimmerman L.B."/>
            <person name="Zorn A.M."/>
            <person name="Grainger R."/>
            <person name="Grammer T."/>
            <person name="Khokha M.K."/>
            <person name="Richardson P.M."/>
            <person name="Rokhsar D.S."/>
        </authorList>
    </citation>
    <scope>NUCLEOTIDE SEQUENCE [LARGE SCALE GENOMIC DNA]</scope>
    <source>
        <strain evidence="4">Nigerian</strain>
    </source>
</reference>
<sequence>GASVIRRVLLIERIPILPAVSVSRPGWAGPYKRFKQFSGSKPVPAGEEDYDTWKAQAEQISQDWSCSDMEMRKRITESLKGPASDLIYSLRMSNPAATASDYFTALENAFGSLETGEDLYFQLRLCQQKSGEKLSDYLYRLEGKSENRTRLEQVIRGAVYEELLILQLKVKDRLENPPDFPQLLREVREEESKRSAREQSKVSVNQANISLAHKTVGERDTKLYEQIDYLSKKMEELLAAQAKGKYPQIPRPQHLVNQTRRPRGNRFCFRCGEDGHTAPICDNPRNESKVAQRKKEQSLNSKGPHICY</sequence>
<dbReference type="SUPFAM" id="SSF57756">
    <property type="entry name" value="Retrovirus zinc finger-like domains"/>
    <property type="match status" value="1"/>
</dbReference>
<feature type="domain" description="CCHC-type" evidence="3">
    <location>
        <begin position="268"/>
        <end position="281"/>
    </location>
</feature>
<keyword evidence="1" id="KW-0479">Metal-binding</keyword>
<dbReference type="GO" id="GO:0008270">
    <property type="term" value="F:zinc ion binding"/>
    <property type="evidence" value="ECO:0007669"/>
    <property type="project" value="UniProtKB-KW"/>
</dbReference>
<dbReference type="GeneTree" id="ENSGT01030000234522"/>
<reference evidence="4" key="2">
    <citation type="submission" date="2020-05" db="UniProtKB">
        <authorList>
            <consortium name="Ensembl"/>
        </authorList>
    </citation>
    <scope>IDENTIFICATION</scope>
</reference>
<dbReference type="Ensembl" id="ENSXETT00000101983">
    <property type="protein sequence ID" value="ENSXETP00000091199"/>
    <property type="gene ID" value="ENSXETG00000034784"/>
</dbReference>
<dbReference type="InterPro" id="IPR036875">
    <property type="entry name" value="Znf_CCHC_sf"/>
</dbReference>
<keyword evidence="1" id="KW-0862">Zinc</keyword>
<evidence type="ECO:0000256" key="2">
    <source>
        <dbReference type="SAM" id="MobiDB-lite"/>
    </source>
</evidence>
<dbReference type="PROSITE" id="PS50158">
    <property type="entry name" value="ZF_CCHC"/>
    <property type="match status" value="1"/>
</dbReference>
<dbReference type="InParanoid" id="A0A6I8SD58"/>
<dbReference type="Pfam" id="PF14893">
    <property type="entry name" value="PNMA"/>
    <property type="match status" value="1"/>
</dbReference>
<evidence type="ECO:0000259" key="3">
    <source>
        <dbReference type="PROSITE" id="PS50158"/>
    </source>
</evidence>
<protein>
    <recommendedName>
        <fullName evidence="3">CCHC-type domain-containing protein</fullName>
    </recommendedName>
</protein>
<dbReference type="GO" id="GO:0003676">
    <property type="term" value="F:nucleic acid binding"/>
    <property type="evidence" value="ECO:0007669"/>
    <property type="project" value="InterPro"/>
</dbReference>
<evidence type="ECO:0000313" key="4">
    <source>
        <dbReference type="Ensembl" id="ENSXETP00000091199"/>
    </source>
</evidence>
<evidence type="ECO:0000256" key="1">
    <source>
        <dbReference type="PROSITE-ProRule" id="PRU00047"/>
    </source>
</evidence>
<feature type="region of interest" description="Disordered" evidence="2">
    <location>
        <begin position="282"/>
        <end position="308"/>
    </location>
</feature>
<dbReference type="InterPro" id="IPR048270">
    <property type="entry name" value="PNMA_C"/>
</dbReference>
<accession>A0A6I8SD58</accession>
<organism evidence="4">
    <name type="scientific">Xenopus tropicalis</name>
    <name type="common">Western clawed frog</name>
    <name type="synonym">Silurana tropicalis</name>
    <dbReference type="NCBI Taxonomy" id="8364"/>
    <lineage>
        <taxon>Eukaryota</taxon>
        <taxon>Metazoa</taxon>
        <taxon>Chordata</taxon>
        <taxon>Craniata</taxon>
        <taxon>Vertebrata</taxon>
        <taxon>Euteleostomi</taxon>
        <taxon>Amphibia</taxon>
        <taxon>Batrachia</taxon>
        <taxon>Anura</taxon>
        <taxon>Pipoidea</taxon>
        <taxon>Pipidae</taxon>
        <taxon>Xenopodinae</taxon>
        <taxon>Xenopus</taxon>
        <taxon>Silurana</taxon>
    </lineage>
</organism>
<name>A0A6I8SD58_XENTR</name>
<keyword evidence="1" id="KW-0863">Zinc-finger</keyword>
<dbReference type="PANTHER" id="PTHR23095:SF17">
    <property type="entry name" value="PARANEOPLASTIC ANTIGEN MA1"/>
    <property type="match status" value="1"/>
</dbReference>
<dbReference type="AlphaFoldDB" id="A0A6I8SD58"/>
<dbReference type="PANTHER" id="PTHR23095">
    <property type="entry name" value="PARANEOPLASTIC ANTIGEN"/>
    <property type="match status" value="1"/>
</dbReference>